<gene>
    <name evidence="3" type="ORF">AFM11_35435</name>
</gene>
<dbReference type="InterPro" id="IPR009061">
    <property type="entry name" value="DNA-bd_dom_put_sf"/>
</dbReference>
<proteinExistence type="predicted"/>
<dbReference type="PANTHER" id="PTHR30204:SF97">
    <property type="entry name" value="MERR FAMILY REGULATORY PROTEIN"/>
    <property type="match status" value="1"/>
</dbReference>
<name>A0A132PB18_9MYCO</name>
<dbReference type="GO" id="GO:0003677">
    <property type="term" value="F:DNA binding"/>
    <property type="evidence" value="ECO:0007669"/>
    <property type="project" value="UniProtKB-KW"/>
</dbReference>
<dbReference type="PATRIC" id="fig|59750.3.peg.5820"/>
<reference evidence="3 4" key="1">
    <citation type="submission" date="2015-07" db="EMBL/GenBank/DDBJ databases">
        <title>A draft genome sequence of Mycobacterium wolinskyi.</title>
        <authorList>
            <person name="de Man T.J."/>
            <person name="Perry K.A."/>
            <person name="Coulliette A.D."/>
            <person name="Jensen B."/>
            <person name="Toney N.C."/>
            <person name="Limbago B.M."/>
            <person name="Noble-Wang J."/>
        </authorList>
    </citation>
    <scope>NUCLEOTIDE SEQUENCE [LARGE SCALE GENOMIC DNA]</scope>
    <source>
        <strain evidence="3 4">CDC_01</strain>
    </source>
</reference>
<accession>A0A132PB18</accession>
<feature type="domain" description="HTH merR-type" evidence="2">
    <location>
        <begin position="5"/>
        <end position="74"/>
    </location>
</feature>
<evidence type="ECO:0000313" key="4">
    <source>
        <dbReference type="Proteomes" id="UP000070612"/>
    </source>
</evidence>
<dbReference type="EMBL" id="LGTW01000044">
    <property type="protein sequence ID" value="KWX19506.1"/>
    <property type="molecule type" value="Genomic_DNA"/>
</dbReference>
<keyword evidence="1" id="KW-0238">DNA-binding</keyword>
<evidence type="ECO:0000256" key="1">
    <source>
        <dbReference type="ARBA" id="ARBA00023125"/>
    </source>
</evidence>
<dbReference type="AlphaFoldDB" id="A0A132PB18"/>
<evidence type="ECO:0000259" key="2">
    <source>
        <dbReference type="PROSITE" id="PS50937"/>
    </source>
</evidence>
<dbReference type="GO" id="GO:0003700">
    <property type="term" value="F:DNA-binding transcription factor activity"/>
    <property type="evidence" value="ECO:0007669"/>
    <property type="project" value="InterPro"/>
</dbReference>
<dbReference type="PANTHER" id="PTHR30204">
    <property type="entry name" value="REDOX-CYCLING DRUG-SENSING TRANSCRIPTIONAL ACTIVATOR SOXR"/>
    <property type="match status" value="1"/>
</dbReference>
<comment type="caution">
    <text evidence="3">The sequence shown here is derived from an EMBL/GenBank/DDBJ whole genome shotgun (WGS) entry which is preliminary data.</text>
</comment>
<dbReference type="Proteomes" id="UP000070612">
    <property type="component" value="Unassembled WGS sequence"/>
</dbReference>
<dbReference type="SUPFAM" id="SSF46955">
    <property type="entry name" value="Putative DNA-binding domain"/>
    <property type="match status" value="1"/>
</dbReference>
<keyword evidence="4" id="KW-1185">Reference proteome</keyword>
<dbReference type="PROSITE" id="PS50937">
    <property type="entry name" value="HTH_MERR_2"/>
    <property type="match status" value="1"/>
</dbReference>
<organism evidence="3 4">
    <name type="scientific">Mycolicibacterium wolinskyi</name>
    <dbReference type="NCBI Taxonomy" id="59750"/>
    <lineage>
        <taxon>Bacteria</taxon>
        <taxon>Bacillati</taxon>
        <taxon>Actinomycetota</taxon>
        <taxon>Actinomycetes</taxon>
        <taxon>Mycobacteriales</taxon>
        <taxon>Mycobacteriaceae</taxon>
        <taxon>Mycolicibacterium</taxon>
    </lineage>
</organism>
<dbReference type="Gene3D" id="1.10.1660.10">
    <property type="match status" value="1"/>
</dbReference>
<protein>
    <submittedName>
        <fullName evidence="3">MerR family transcriptional regulator</fullName>
    </submittedName>
</protein>
<dbReference type="Pfam" id="PF13411">
    <property type="entry name" value="MerR_1"/>
    <property type="match status" value="1"/>
</dbReference>
<dbReference type="InterPro" id="IPR047057">
    <property type="entry name" value="MerR_fam"/>
</dbReference>
<sequence length="147" mass="16532">MNTPVMTIGDLARRTGVPAKVLRRHHDLGLIYSLGRSRAGYRLFDEHALWCVEVIATLRGLGLTEAEIRQLAATCDDSARPVGPQLAELLARSRTRIEDRIRDLDEQRRRIDEFEHHHHDALTRATSHDRAAAPPWVPDPRTCGCGA</sequence>
<dbReference type="RefSeq" id="WP_010596912.1">
    <property type="nucleotide sequence ID" value="NZ_LGTW01000044.1"/>
</dbReference>
<dbReference type="InterPro" id="IPR000551">
    <property type="entry name" value="MerR-type_HTH_dom"/>
</dbReference>
<evidence type="ECO:0000313" key="3">
    <source>
        <dbReference type="EMBL" id="KWX19506.1"/>
    </source>
</evidence>
<dbReference type="SMART" id="SM00422">
    <property type="entry name" value="HTH_MERR"/>
    <property type="match status" value="1"/>
</dbReference>